<reference evidence="1 2" key="1">
    <citation type="submission" date="2008-07" db="EMBL/GenBank/DDBJ databases">
        <authorList>
            <person name="Tandeau de Marsac N."/>
            <person name="Ferriera S."/>
            <person name="Johnson J."/>
            <person name="Kravitz S."/>
            <person name="Beeson K."/>
            <person name="Sutton G."/>
            <person name="Rogers Y.-H."/>
            <person name="Friedman R."/>
            <person name="Frazier M."/>
            <person name="Venter J.C."/>
        </authorList>
    </citation>
    <scope>NUCLEOTIDE SEQUENCE [LARGE SCALE GENOMIC DNA]</scope>
    <source>
        <strain evidence="1 2">PCC 7420</strain>
    </source>
</reference>
<sequence length="51" mass="5851">MLKILAQLNPMQILAIAGYFKNINTISSPLEEWKKCHWLGATNGSKGYRDW</sequence>
<dbReference type="AlphaFoldDB" id="B4VV89"/>
<gene>
    <name evidence="1" type="ORF">MC7420_4129</name>
</gene>
<dbReference type="HOGENOM" id="CLU_3097648_0_0_3"/>
<dbReference type="EMBL" id="DS989854">
    <property type="protein sequence ID" value="EDX74144.1"/>
    <property type="molecule type" value="Genomic_DNA"/>
</dbReference>
<accession>B4VV89</accession>
<organism evidence="1 2">
    <name type="scientific">Coleofasciculus chthonoplastes PCC 7420</name>
    <dbReference type="NCBI Taxonomy" id="118168"/>
    <lineage>
        <taxon>Bacteria</taxon>
        <taxon>Bacillati</taxon>
        <taxon>Cyanobacteriota</taxon>
        <taxon>Cyanophyceae</taxon>
        <taxon>Coleofasciculales</taxon>
        <taxon>Coleofasciculaceae</taxon>
        <taxon>Coleofasciculus</taxon>
    </lineage>
</organism>
<dbReference type="Proteomes" id="UP000003835">
    <property type="component" value="Unassembled WGS sequence"/>
</dbReference>
<evidence type="ECO:0000313" key="1">
    <source>
        <dbReference type="EMBL" id="EDX74144.1"/>
    </source>
</evidence>
<proteinExistence type="predicted"/>
<name>B4VV89_9CYAN</name>
<protein>
    <submittedName>
        <fullName evidence="1">Uncharacterized protein</fullName>
    </submittedName>
</protein>
<evidence type="ECO:0000313" key="2">
    <source>
        <dbReference type="Proteomes" id="UP000003835"/>
    </source>
</evidence>
<keyword evidence="2" id="KW-1185">Reference proteome</keyword>